<proteinExistence type="predicted"/>
<dbReference type="AlphaFoldDB" id="A0A6H5H893"/>
<feature type="non-terminal residue" evidence="2">
    <location>
        <position position="70"/>
    </location>
</feature>
<reference evidence="2 3" key="1">
    <citation type="submission" date="2020-02" db="EMBL/GenBank/DDBJ databases">
        <authorList>
            <person name="Ferguson B K."/>
        </authorList>
    </citation>
    <scope>NUCLEOTIDE SEQUENCE [LARGE SCALE GENOMIC DNA]</scope>
</reference>
<evidence type="ECO:0000313" key="3">
    <source>
        <dbReference type="Proteomes" id="UP000479000"/>
    </source>
</evidence>
<gene>
    <name evidence="2" type="ORF">NTEN_LOCUS16998</name>
</gene>
<evidence type="ECO:0000256" key="1">
    <source>
        <dbReference type="SAM" id="MobiDB-lite"/>
    </source>
</evidence>
<accession>A0A6H5H893</accession>
<feature type="region of interest" description="Disordered" evidence="1">
    <location>
        <begin position="1"/>
        <end position="70"/>
    </location>
</feature>
<organism evidence="2 3">
    <name type="scientific">Nesidiocoris tenuis</name>
    <dbReference type="NCBI Taxonomy" id="355587"/>
    <lineage>
        <taxon>Eukaryota</taxon>
        <taxon>Metazoa</taxon>
        <taxon>Ecdysozoa</taxon>
        <taxon>Arthropoda</taxon>
        <taxon>Hexapoda</taxon>
        <taxon>Insecta</taxon>
        <taxon>Pterygota</taxon>
        <taxon>Neoptera</taxon>
        <taxon>Paraneoptera</taxon>
        <taxon>Hemiptera</taxon>
        <taxon>Heteroptera</taxon>
        <taxon>Panheteroptera</taxon>
        <taxon>Cimicomorpha</taxon>
        <taxon>Miridae</taxon>
        <taxon>Dicyphina</taxon>
        <taxon>Nesidiocoris</taxon>
    </lineage>
</organism>
<dbReference type="Proteomes" id="UP000479000">
    <property type="component" value="Unassembled WGS sequence"/>
</dbReference>
<protein>
    <submittedName>
        <fullName evidence="2">Uncharacterized protein</fullName>
    </submittedName>
</protein>
<keyword evidence="3" id="KW-1185">Reference proteome</keyword>
<evidence type="ECO:0000313" key="2">
    <source>
        <dbReference type="EMBL" id="CAB0012234.1"/>
    </source>
</evidence>
<dbReference type="EMBL" id="CADCXU010025115">
    <property type="protein sequence ID" value="CAB0012234.1"/>
    <property type="molecule type" value="Genomic_DNA"/>
</dbReference>
<name>A0A6H5H893_9HEMI</name>
<sequence>MPSPRPHPSQRANRHSSEGDGPASQLQQQPDEPNVVPDLGSQPDFIVEPSDPFSIPMSTPQDLGATSPYR</sequence>